<keyword evidence="1" id="KW-0732">Signal</keyword>
<feature type="chain" id="PRO_5001571862" description="Secreted protein" evidence="1">
    <location>
        <begin position="19"/>
        <end position="111"/>
    </location>
</feature>
<accession>A0A059A2D4</accession>
<sequence>MTMKNPSLLLFRVAPLQCLHLQMCPSRETRVSPAVLSPNAVKFLHGERPSNLLSSFKASKLSARSAVRFMLRTLVRAASLFRSSSFLSSVFANDLCCKIPDLIAGLHASVS</sequence>
<evidence type="ECO:0008006" key="3">
    <source>
        <dbReference type="Google" id="ProtNLM"/>
    </source>
</evidence>
<proteinExistence type="predicted"/>
<dbReference type="AlphaFoldDB" id="A0A059A2D4"/>
<evidence type="ECO:0000256" key="1">
    <source>
        <dbReference type="SAM" id="SignalP"/>
    </source>
</evidence>
<evidence type="ECO:0000313" key="2">
    <source>
        <dbReference type="EMBL" id="KCW47480.1"/>
    </source>
</evidence>
<name>A0A059A2D4_EUCGR</name>
<protein>
    <recommendedName>
        <fullName evidence="3">Secreted protein</fullName>
    </recommendedName>
</protein>
<dbReference type="InParanoid" id="A0A059A2D4"/>
<organism evidence="2">
    <name type="scientific">Eucalyptus grandis</name>
    <name type="common">Flooded gum</name>
    <dbReference type="NCBI Taxonomy" id="71139"/>
    <lineage>
        <taxon>Eukaryota</taxon>
        <taxon>Viridiplantae</taxon>
        <taxon>Streptophyta</taxon>
        <taxon>Embryophyta</taxon>
        <taxon>Tracheophyta</taxon>
        <taxon>Spermatophyta</taxon>
        <taxon>Magnoliopsida</taxon>
        <taxon>eudicotyledons</taxon>
        <taxon>Gunneridae</taxon>
        <taxon>Pentapetalae</taxon>
        <taxon>rosids</taxon>
        <taxon>malvids</taxon>
        <taxon>Myrtales</taxon>
        <taxon>Myrtaceae</taxon>
        <taxon>Myrtoideae</taxon>
        <taxon>Eucalypteae</taxon>
        <taxon>Eucalyptus</taxon>
    </lineage>
</organism>
<reference evidence="2" key="1">
    <citation type="submission" date="2013-07" db="EMBL/GenBank/DDBJ databases">
        <title>The genome of Eucalyptus grandis.</title>
        <authorList>
            <person name="Schmutz J."/>
            <person name="Hayes R."/>
            <person name="Myburg A."/>
            <person name="Tuskan G."/>
            <person name="Grattapaglia D."/>
            <person name="Rokhsar D.S."/>
        </authorList>
    </citation>
    <scope>NUCLEOTIDE SEQUENCE</scope>
    <source>
        <tissue evidence="2">Leaf extractions</tissue>
    </source>
</reference>
<dbReference type="EMBL" id="KK198763">
    <property type="protein sequence ID" value="KCW47480.1"/>
    <property type="molecule type" value="Genomic_DNA"/>
</dbReference>
<feature type="signal peptide" evidence="1">
    <location>
        <begin position="1"/>
        <end position="18"/>
    </location>
</feature>
<gene>
    <name evidence="2" type="ORF">EUGRSUZ_K01254</name>
</gene>
<dbReference type="Gramene" id="KCW47480">
    <property type="protein sequence ID" value="KCW47480"/>
    <property type="gene ID" value="EUGRSUZ_K01254"/>
</dbReference>